<proteinExistence type="predicted"/>
<feature type="region of interest" description="Disordered" evidence="1">
    <location>
        <begin position="258"/>
        <end position="289"/>
    </location>
</feature>
<organism evidence="2 3">
    <name type="scientific">Reticulomyxa filosa</name>
    <dbReference type="NCBI Taxonomy" id="46433"/>
    <lineage>
        <taxon>Eukaryota</taxon>
        <taxon>Sar</taxon>
        <taxon>Rhizaria</taxon>
        <taxon>Retaria</taxon>
        <taxon>Foraminifera</taxon>
        <taxon>Monothalamids</taxon>
        <taxon>Reticulomyxidae</taxon>
        <taxon>Reticulomyxa</taxon>
    </lineage>
</organism>
<dbReference type="AlphaFoldDB" id="X6NQ87"/>
<reference evidence="2 3" key="1">
    <citation type="journal article" date="2013" name="Curr. Biol.">
        <title>The Genome of the Foraminiferan Reticulomyxa filosa.</title>
        <authorList>
            <person name="Glockner G."/>
            <person name="Hulsmann N."/>
            <person name="Schleicher M."/>
            <person name="Noegel A.A."/>
            <person name="Eichinger L."/>
            <person name="Gallinger C."/>
            <person name="Pawlowski J."/>
            <person name="Sierra R."/>
            <person name="Euteneuer U."/>
            <person name="Pillet L."/>
            <person name="Moustafa A."/>
            <person name="Platzer M."/>
            <person name="Groth M."/>
            <person name="Szafranski K."/>
            <person name="Schliwa M."/>
        </authorList>
    </citation>
    <scope>NUCLEOTIDE SEQUENCE [LARGE SCALE GENOMIC DNA]</scope>
</reference>
<evidence type="ECO:0000313" key="3">
    <source>
        <dbReference type="Proteomes" id="UP000023152"/>
    </source>
</evidence>
<accession>X6NQ87</accession>
<evidence type="ECO:0000256" key="1">
    <source>
        <dbReference type="SAM" id="MobiDB-lite"/>
    </source>
</evidence>
<protein>
    <submittedName>
        <fullName evidence="2">Uncharacterized protein</fullName>
    </submittedName>
</protein>
<keyword evidence="3" id="KW-1185">Reference proteome</keyword>
<dbReference type="Proteomes" id="UP000023152">
    <property type="component" value="Unassembled WGS sequence"/>
</dbReference>
<comment type="caution">
    <text evidence="2">The sequence shown here is derived from an EMBL/GenBank/DDBJ whole genome shotgun (WGS) entry which is preliminary data.</text>
</comment>
<name>X6NQ87_RETFI</name>
<evidence type="ECO:0000313" key="2">
    <source>
        <dbReference type="EMBL" id="ETO27527.1"/>
    </source>
</evidence>
<dbReference type="EMBL" id="ASPP01007208">
    <property type="protein sequence ID" value="ETO27527.1"/>
    <property type="molecule type" value="Genomic_DNA"/>
</dbReference>
<gene>
    <name evidence="2" type="ORF">RFI_09608</name>
</gene>
<feature type="compositionally biased region" description="Basic and acidic residues" evidence="1">
    <location>
        <begin position="259"/>
        <end position="280"/>
    </location>
</feature>
<sequence length="357" mass="41449">MGGPLYEWTPGKLQSILCDMFKNCVTSYANFVLAISGKITDVAVDCINIRKLAHKNAKKSGAMGAFVHSTKKAFTKTKDRKASSQYFPINVRHALYSQKLSELCCRFESIWKVFVQTKKLHHKIKSAWFGIPWTQSLKDGSGIFFFFILFQYSISMAIHFKLIVIQESKSAQQDKSQSKDDQDHFLWLSELFPALEIYLRDISDLVATYVIYVEARLDIIDNLYSSQQPIPDQRLERLREEQRVAKQYQRHQRSQNTFFKEDKDENKEMTEPKPQKEAHFTPKNVKPPTKGGFITQTSQSLKLWEKFQDIMDLIKSHVSLDGFTPLCHRILQTYLEALLWVLLHSDKYRIFSVVDGA</sequence>